<dbReference type="Pfam" id="PF23914">
    <property type="entry name" value="TPR_CcmH_CycH"/>
    <property type="match status" value="1"/>
</dbReference>
<organism evidence="7 8">
    <name type="scientific">Methylovirgula ligni</name>
    <dbReference type="NCBI Taxonomy" id="569860"/>
    <lineage>
        <taxon>Bacteria</taxon>
        <taxon>Pseudomonadati</taxon>
        <taxon>Pseudomonadota</taxon>
        <taxon>Alphaproteobacteria</taxon>
        <taxon>Hyphomicrobiales</taxon>
        <taxon>Beijerinckiaceae</taxon>
        <taxon>Methylovirgula</taxon>
    </lineage>
</organism>
<dbReference type="GO" id="GO:0030313">
    <property type="term" value="C:cell envelope"/>
    <property type="evidence" value="ECO:0007669"/>
    <property type="project" value="UniProtKB-SubCell"/>
</dbReference>
<dbReference type="EMBL" id="QUMO01000002">
    <property type="protein sequence ID" value="REF88112.1"/>
    <property type="molecule type" value="Genomic_DNA"/>
</dbReference>
<dbReference type="Proteomes" id="UP000256900">
    <property type="component" value="Unassembled WGS sequence"/>
</dbReference>
<feature type="transmembrane region" description="Helical" evidence="5">
    <location>
        <begin position="93"/>
        <end position="113"/>
    </location>
</feature>
<evidence type="ECO:0000256" key="3">
    <source>
        <dbReference type="ARBA" id="ARBA00022748"/>
    </source>
</evidence>
<keyword evidence="8" id="KW-1185">Reference proteome</keyword>
<dbReference type="InterPro" id="IPR011990">
    <property type="entry name" value="TPR-like_helical_dom_sf"/>
</dbReference>
<protein>
    <submittedName>
        <fullName evidence="7">Cytochrome c-type biogenesis protein CcmH</fullName>
    </submittedName>
</protein>
<dbReference type="PANTHER" id="PTHR47870">
    <property type="entry name" value="CYTOCHROME C-TYPE BIOGENESIS PROTEIN CCMH"/>
    <property type="match status" value="1"/>
</dbReference>
<comment type="caution">
    <text evidence="7">The sequence shown here is derived from an EMBL/GenBank/DDBJ whole genome shotgun (WGS) entry which is preliminary data.</text>
</comment>
<evidence type="ECO:0000313" key="7">
    <source>
        <dbReference type="EMBL" id="REF88112.1"/>
    </source>
</evidence>
<dbReference type="Gene3D" id="1.25.40.10">
    <property type="entry name" value="Tetratricopeptide repeat domain"/>
    <property type="match status" value="2"/>
</dbReference>
<keyword evidence="5" id="KW-0812">Transmembrane</keyword>
<dbReference type="AlphaFoldDB" id="A0A3D9YZH1"/>
<evidence type="ECO:0000256" key="2">
    <source>
        <dbReference type="ARBA" id="ARBA00022737"/>
    </source>
</evidence>
<evidence type="ECO:0000256" key="5">
    <source>
        <dbReference type="SAM" id="Phobius"/>
    </source>
</evidence>
<dbReference type="NCBIfam" id="TIGR03142">
    <property type="entry name" value="cytochro_ccmI"/>
    <property type="match status" value="1"/>
</dbReference>
<name>A0A3D9YZH1_9HYPH</name>
<dbReference type="SMART" id="SM00028">
    <property type="entry name" value="TPR"/>
    <property type="match status" value="2"/>
</dbReference>
<keyword evidence="2" id="KW-0677">Repeat</keyword>
<keyword evidence="5" id="KW-0472">Membrane</keyword>
<evidence type="ECO:0000259" key="6">
    <source>
        <dbReference type="Pfam" id="PF23914"/>
    </source>
</evidence>
<keyword evidence="3" id="KW-0201">Cytochrome c-type biogenesis</keyword>
<dbReference type="PANTHER" id="PTHR47870:SF1">
    <property type="entry name" value="CYTOCHROME C-TYPE BIOGENESIS PROTEIN CCMH"/>
    <property type="match status" value="1"/>
</dbReference>
<dbReference type="InterPro" id="IPR051263">
    <property type="entry name" value="C-type_cytochrome_biogenesis"/>
</dbReference>
<reference evidence="7 8" key="1">
    <citation type="submission" date="2018-08" db="EMBL/GenBank/DDBJ databases">
        <title>Genomic Encyclopedia of Type Strains, Phase IV (KMG-IV): sequencing the most valuable type-strain genomes for metagenomic binning, comparative biology and taxonomic classification.</title>
        <authorList>
            <person name="Goeker M."/>
        </authorList>
    </citation>
    <scope>NUCLEOTIDE SEQUENCE [LARGE SCALE GENOMIC DNA]</scope>
    <source>
        <strain evidence="7 8">BW863</strain>
    </source>
</reference>
<comment type="subcellular location">
    <subcellularLocation>
        <location evidence="1">Cell envelope</location>
    </subcellularLocation>
</comment>
<gene>
    <name evidence="7" type="ORF">DES32_1753</name>
</gene>
<evidence type="ECO:0000313" key="8">
    <source>
        <dbReference type="Proteomes" id="UP000256900"/>
    </source>
</evidence>
<evidence type="ECO:0000256" key="4">
    <source>
        <dbReference type="ARBA" id="ARBA00022803"/>
    </source>
</evidence>
<keyword evidence="5" id="KW-1133">Transmembrane helix</keyword>
<proteinExistence type="predicted"/>
<dbReference type="InterPro" id="IPR056413">
    <property type="entry name" value="TPR_CcmH_CycH"/>
</dbReference>
<dbReference type="InterPro" id="IPR017560">
    <property type="entry name" value="Cyt_c_biogenesis_CcmI"/>
</dbReference>
<dbReference type="GO" id="GO:0005886">
    <property type="term" value="C:plasma membrane"/>
    <property type="evidence" value="ECO:0007669"/>
    <property type="project" value="TreeGrafter"/>
</dbReference>
<evidence type="ECO:0000256" key="1">
    <source>
        <dbReference type="ARBA" id="ARBA00004196"/>
    </source>
</evidence>
<feature type="domain" description="Cytochrome c-type biogenesis protein H TPR" evidence="6">
    <location>
        <begin position="133"/>
        <end position="260"/>
    </location>
</feature>
<dbReference type="RefSeq" id="WP_115836408.1">
    <property type="nucleotide sequence ID" value="NZ_QUMO01000002.1"/>
</dbReference>
<accession>A0A3D9YZH1</accession>
<dbReference type="SUPFAM" id="SSF48452">
    <property type="entry name" value="TPR-like"/>
    <property type="match status" value="1"/>
</dbReference>
<keyword evidence="4" id="KW-0802">TPR repeat</keyword>
<dbReference type="OrthoDB" id="9815847at2"/>
<sequence length="368" mass="39076">MLWSLFALLTGGAVFAILWPLARPARREATAPDVAFYQAKLEEIARDQARANLAPEEAALAKTEAARQLLAVSGKDPQMTEGAAASPLWHRRLAAVAALVFVPAVAIGFYATLGHPDWPDAPLEARLNAPIGRTDINAAIARVEQHLAKNPKDGLGYQVLAQAYLLVRRPADAVSAAQMAAQLRPNNADTLTVYGETLAVAAGGIVTADSRKQFEKALAVDPGAPKALFFLGLAAQQENDRATARSYWQKLLAEAPANAPWRADLLARLAQLGDGRGVPASDQAARIAGMAPAQQQAMIQSMVDGLAARLAQNGNDIEGWVRLVRAYKVLNEVDKARAALATARHDFTGNAAATARIDALAHELGLES</sequence>
<dbReference type="InterPro" id="IPR019734">
    <property type="entry name" value="TPR_rpt"/>
</dbReference>
<dbReference type="GO" id="GO:0017004">
    <property type="term" value="P:cytochrome complex assembly"/>
    <property type="evidence" value="ECO:0007669"/>
    <property type="project" value="UniProtKB-KW"/>
</dbReference>